<proteinExistence type="predicted"/>
<evidence type="ECO:0000313" key="1">
    <source>
        <dbReference type="EMBL" id="GET33658.1"/>
    </source>
</evidence>
<keyword evidence="2" id="KW-1185">Reference proteome</keyword>
<accession>A0A5M4B131</accession>
<dbReference type="Proteomes" id="UP000391834">
    <property type="component" value="Unassembled WGS sequence"/>
</dbReference>
<protein>
    <recommendedName>
        <fullName evidence="3">NIPSNAP domain-containing protein</fullName>
    </recommendedName>
</protein>
<reference evidence="1 2" key="1">
    <citation type="submission" date="2019-10" db="EMBL/GenBank/DDBJ databases">
        <title>Prolixibacter strains distinguished by the presence of nitrate reductase genes were adept at nitrate-dependent anaerobic corrosion of metallic iron and carbon steel.</title>
        <authorList>
            <person name="Iino T."/>
            <person name="Shono N."/>
            <person name="Ito K."/>
            <person name="Nakamura R."/>
            <person name="Sueoka K."/>
            <person name="Harayama S."/>
            <person name="Ohkuma M."/>
        </authorList>
    </citation>
    <scope>NUCLEOTIDE SEQUENCE [LARGE SCALE GENOMIC DNA]</scope>
    <source>
        <strain evidence="1 2">JCM 13498</strain>
    </source>
</reference>
<evidence type="ECO:0000313" key="2">
    <source>
        <dbReference type="Proteomes" id="UP000391834"/>
    </source>
</evidence>
<dbReference type="OrthoDB" id="1122871at2"/>
<dbReference type="AlphaFoldDB" id="A0A5M4B131"/>
<dbReference type="EMBL" id="BLAX01000001">
    <property type="protein sequence ID" value="GET33658.1"/>
    <property type="molecule type" value="Genomic_DNA"/>
</dbReference>
<gene>
    <name evidence="1" type="ORF">PbJCM13498_25210</name>
</gene>
<evidence type="ECO:0008006" key="3">
    <source>
        <dbReference type="Google" id="ProtNLM"/>
    </source>
</evidence>
<organism evidence="1 2">
    <name type="scientific">Prolixibacter bellariivorans</name>
    <dbReference type="NCBI Taxonomy" id="314319"/>
    <lineage>
        <taxon>Bacteria</taxon>
        <taxon>Pseudomonadati</taxon>
        <taxon>Bacteroidota</taxon>
        <taxon>Bacteroidia</taxon>
        <taxon>Marinilabiliales</taxon>
        <taxon>Prolixibacteraceae</taxon>
        <taxon>Prolixibacter</taxon>
    </lineage>
</organism>
<comment type="caution">
    <text evidence="1">The sequence shown here is derived from an EMBL/GenBank/DDBJ whole genome shotgun (WGS) entry which is preliminary data.</text>
</comment>
<name>A0A5M4B131_9BACT</name>
<dbReference type="RefSeq" id="WP_025864213.1">
    <property type="nucleotide sequence ID" value="NZ_BLAX01000001.1"/>
</dbReference>
<sequence length="255" mass="29139">MKKRTLLIGLMVVFMFGLTGNDLFAQSKNLAKVYFIKVKNGESGAFQTALKQHAQWRMENGDPWSWNVYEVVNGKNMGDFIIRSGGHSWADFDSYQDFNAKGSAEFGKNVSPYIAKITSTISANDTTLVNWYPNNNDVNLVQVYMYKLKPGHGADFYKAISEYGKAIKKENRKDYYGVIWTVNGGASELIAELVFPYKNWAEMEGPKEKWRDFTKRVLGEEKAKKVSEEFMNSYSDVHGFIVHRRKDLSVTKKGM</sequence>